<dbReference type="AlphaFoldDB" id="A0A1T4KBW4"/>
<protein>
    <submittedName>
        <fullName evidence="4">4-oxalocrotonate tautomerase</fullName>
    </submittedName>
</protein>
<evidence type="ECO:0000313" key="5">
    <source>
        <dbReference type="Proteomes" id="UP000190102"/>
    </source>
</evidence>
<name>A0A1T4KBW4_9BACT</name>
<proteinExistence type="inferred from homology"/>
<dbReference type="Pfam" id="PF01361">
    <property type="entry name" value="Tautomerase"/>
    <property type="match status" value="1"/>
</dbReference>
<dbReference type="Proteomes" id="UP000190102">
    <property type="component" value="Unassembled WGS sequence"/>
</dbReference>
<reference evidence="5" key="1">
    <citation type="submission" date="2017-02" db="EMBL/GenBank/DDBJ databases">
        <authorList>
            <person name="Varghese N."/>
            <person name="Submissions S."/>
        </authorList>
    </citation>
    <scope>NUCLEOTIDE SEQUENCE [LARGE SCALE GENOMIC DNA]</scope>
    <source>
        <strain evidence="5">ATCC BAA-34</strain>
    </source>
</reference>
<evidence type="ECO:0000256" key="1">
    <source>
        <dbReference type="ARBA" id="ARBA00006723"/>
    </source>
</evidence>
<keyword evidence="5" id="KW-1185">Reference proteome</keyword>
<dbReference type="SUPFAM" id="SSF55331">
    <property type="entry name" value="Tautomerase/MIF"/>
    <property type="match status" value="1"/>
</dbReference>
<dbReference type="STRING" id="115783.SAMN02745119_00463"/>
<keyword evidence="2" id="KW-0413">Isomerase</keyword>
<dbReference type="NCBIfam" id="NF041920">
    <property type="entry name" value="DmpI"/>
    <property type="match status" value="1"/>
</dbReference>
<dbReference type="OrthoDB" id="9804803at2"/>
<dbReference type="Gene3D" id="3.30.429.10">
    <property type="entry name" value="Macrophage Migration Inhibitory Factor"/>
    <property type="match status" value="1"/>
</dbReference>
<evidence type="ECO:0000259" key="3">
    <source>
        <dbReference type="Pfam" id="PF01361"/>
    </source>
</evidence>
<evidence type="ECO:0000256" key="2">
    <source>
        <dbReference type="ARBA" id="ARBA00023235"/>
    </source>
</evidence>
<dbReference type="RefSeq" id="WP_078788750.1">
    <property type="nucleotide sequence ID" value="NZ_FUWR01000001.1"/>
</dbReference>
<feature type="domain" description="4-oxalocrotonate tautomerase-like" evidence="3">
    <location>
        <begin position="2"/>
        <end position="57"/>
    </location>
</feature>
<evidence type="ECO:0000313" key="4">
    <source>
        <dbReference type="EMBL" id="SJZ39857.1"/>
    </source>
</evidence>
<dbReference type="GO" id="GO:0016853">
    <property type="term" value="F:isomerase activity"/>
    <property type="evidence" value="ECO:0007669"/>
    <property type="project" value="UniProtKB-KW"/>
</dbReference>
<dbReference type="PANTHER" id="PTHR35530:SF1">
    <property type="entry name" value="2-HYDROXYMUCONATE TAUTOMERASE"/>
    <property type="match status" value="1"/>
</dbReference>
<organism evidence="4 5">
    <name type="scientific">Trichlorobacter thiogenes</name>
    <dbReference type="NCBI Taxonomy" id="115783"/>
    <lineage>
        <taxon>Bacteria</taxon>
        <taxon>Pseudomonadati</taxon>
        <taxon>Thermodesulfobacteriota</taxon>
        <taxon>Desulfuromonadia</taxon>
        <taxon>Geobacterales</taxon>
        <taxon>Geobacteraceae</taxon>
        <taxon>Trichlorobacter</taxon>
    </lineage>
</organism>
<dbReference type="InterPro" id="IPR004370">
    <property type="entry name" value="4-OT-like_dom"/>
</dbReference>
<comment type="similarity">
    <text evidence="1">Belongs to the 4-oxalocrotonate tautomerase family.</text>
</comment>
<accession>A0A1T4KBW4</accession>
<dbReference type="PANTHER" id="PTHR35530">
    <property type="entry name" value="TAUTOMERASE-RELATED"/>
    <property type="match status" value="1"/>
</dbReference>
<dbReference type="EMBL" id="FUWR01000001">
    <property type="protein sequence ID" value="SJZ39857.1"/>
    <property type="molecule type" value="Genomic_DNA"/>
</dbReference>
<dbReference type="InterPro" id="IPR014347">
    <property type="entry name" value="Tautomerase/MIF_sf"/>
</dbReference>
<sequence>MPVINIEMHSVDTETKQALIKNLTKTAVDVTNIPAEKFIVFINELDSTNIGIGGLTLAEIKAAQAR</sequence>
<gene>
    <name evidence="4" type="ORF">SAMN02745119_00463</name>
</gene>